<gene>
    <name evidence="1" type="ORF">WJX75_008170</name>
</gene>
<proteinExistence type="predicted"/>
<evidence type="ECO:0000313" key="2">
    <source>
        <dbReference type="Proteomes" id="UP001491310"/>
    </source>
</evidence>
<protein>
    <submittedName>
        <fullName evidence="1">Uncharacterized protein</fullName>
    </submittedName>
</protein>
<organism evidence="1 2">
    <name type="scientific">Coccomyxa subellipsoidea</name>
    <dbReference type="NCBI Taxonomy" id="248742"/>
    <lineage>
        <taxon>Eukaryota</taxon>
        <taxon>Viridiplantae</taxon>
        <taxon>Chlorophyta</taxon>
        <taxon>core chlorophytes</taxon>
        <taxon>Trebouxiophyceae</taxon>
        <taxon>Trebouxiophyceae incertae sedis</taxon>
        <taxon>Coccomyxaceae</taxon>
        <taxon>Coccomyxa</taxon>
    </lineage>
</organism>
<name>A0ABR2YSB5_9CHLO</name>
<evidence type="ECO:0000313" key="1">
    <source>
        <dbReference type="EMBL" id="KAK9909833.1"/>
    </source>
</evidence>
<sequence>MYTDVFGLAYIPTASAVPPVCHRVPCVRLTSFGLSGSQGSRAFIFHQPLFKASNLRRTCKIMQRRCRNA</sequence>
<dbReference type="Proteomes" id="UP001491310">
    <property type="component" value="Unassembled WGS sequence"/>
</dbReference>
<keyword evidence="2" id="KW-1185">Reference proteome</keyword>
<comment type="caution">
    <text evidence="1">The sequence shown here is derived from an EMBL/GenBank/DDBJ whole genome shotgun (WGS) entry which is preliminary data.</text>
</comment>
<reference evidence="1 2" key="1">
    <citation type="journal article" date="2024" name="Nat. Commun.">
        <title>Phylogenomics reveals the evolutionary origins of lichenization in chlorophyte algae.</title>
        <authorList>
            <person name="Puginier C."/>
            <person name="Libourel C."/>
            <person name="Otte J."/>
            <person name="Skaloud P."/>
            <person name="Haon M."/>
            <person name="Grisel S."/>
            <person name="Petersen M."/>
            <person name="Berrin J.G."/>
            <person name="Delaux P.M."/>
            <person name="Dal Grande F."/>
            <person name="Keller J."/>
        </authorList>
    </citation>
    <scope>NUCLEOTIDE SEQUENCE [LARGE SCALE GENOMIC DNA]</scope>
    <source>
        <strain evidence="1 2">SAG 216-7</strain>
    </source>
</reference>
<dbReference type="EMBL" id="JALJOT010000006">
    <property type="protein sequence ID" value="KAK9909833.1"/>
    <property type="molecule type" value="Genomic_DNA"/>
</dbReference>
<accession>A0ABR2YSB5</accession>